<reference evidence="2 3" key="1">
    <citation type="submission" date="2017-02" db="EMBL/GenBank/DDBJ databases">
        <authorList>
            <person name="Peterson S.W."/>
        </authorList>
    </citation>
    <scope>NUCLEOTIDE SEQUENCE [LARGE SCALE GENOMIC DNA]</scope>
    <source>
        <strain evidence="2 3">ATCC BAA-909</strain>
    </source>
</reference>
<dbReference type="Gene3D" id="2.130.10.10">
    <property type="entry name" value="YVTN repeat-like/Quinoprotein amine dehydrogenase"/>
    <property type="match status" value="1"/>
</dbReference>
<dbReference type="InterPro" id="IPR015943">
    <property type="entry name" value="WD40/YVTN_repeat-like_dom_sf"/>
</dbReference>
<dbReference type="AlphaFoldDB" id="A0A1T4KPD0"/>
<keyword evidence="3" id="KW-1185">Reference proteome</keyword>
<name>A0A1T4KPD0_9SPIR</name>
<sequence>MNKKKLPKKISVFLFLIIFYSENFFSQTALYQTDLSTLSPSWQTVIGGEIVAPPAETSYGFAAVTDGRMISAFTQKGVILWQKSIKGKSERFFSSWNDFLIAVTDKSVLNFINPGGTFLWSVDCGFEITQNPFVGRDGRIFVQGKKNIACYGLKGSQKWKLELKENAVFSTSGLPDGSLVFFFEQTDDGKTHGFRLSPFGEVLEEITFAGKITAKSSCSDGILMAFEDGSAGLFAENQNNSVSKWVLKSETQNSPIKKIICGQKTSALLYNKGTELKIKTVENSTGRLISEFSGGIMSLFDTVFLRPTDRGFFISSSFKAIEFDENGNIFWEAKLPSKATWNFITYTSSNQLFLCMKNWVLNAFVMSQSVGNKKIVSQTKKTYTAPSKNIQSFDGIVYSPVPLSRIEEIQSAFQKKDFFQKEKTMTEELQELSQSYLSELFEKNRNPHEDKSFYSNNPIYTQKFLEAMSCSESDIFVSDFANFLELEEDPFLLDILVQTSANSGYDESGQILKAYEIIIEKKLQIKDVKLAKLLCDSTYKIVAFMGRPALYRQGKQILSNFMTDRFDRQVRSYAGETFTKILKLEL</sequence>
<dbReference type="SUPFAM" id="SSF50998">
    <property type="entry name" value="Quinoprotein alcohol dehydrogenase-like"/>
    <property type="match status" value="1"/>
</dbReference>
<dbReference type="STRING" id="225004.SAMN02745152_00248"/>
<evidence type="ECO:0008006" key="4">
    <source>
        <dbReference type="Google" id="ProtNLM"/>
    </source>
</evidence>
<proteinExistence type="predicted"/>
<dbReference type="GeneID" id="303366525"/>
<dbReference type="InterPro" id="IPR011047">
    <property type="entry name" value="Quinoprotein_ADH-like_sf"/>
</dbReference>
<dbReference type="Proteomes" id="UP000190395">
    <property type="component" value="Unassembled WGS sequence"/>
</dbReference>
<evidence type="ECO:0000256" key="1">
    <source>
        <dbReference type="SAM" id="SignalP"/>
    </source>
</evidence>
<evidence type="ECO:0000313" key="2">
    <source>
        <dbReference type="EMBL" id="SJZ44218.1"/>
    </source>
</evidence>
<dbReference type="OrthoDB" id="355032at2"/>
<organism evidence="2 3">
    <name type="scientific">Treponema berlinense</name>
    <dbReference type="NCBI Taxonomy" id="225004"/>
    <lineage>
        <taxon>Bacteria</taxon>
        <taxon>Pseudomonadati</taxon>
        <taxon>Spirochaetota</taxon>
        <taxon>Spirochaetia</taxon>
        <taxon>Spirochaetales</taxon>
        <taxon>Treponemataceae</taxon>
        <taxon>Treponema</taxon>
    </lineage>
</organism>
<gene>
    <name evidence="2" type="ORF">SAMN02745152_00248</name>
</gene>
<dbReference type="RefSeq" id="WP_143592568.1">
    <property type="nucleotide sequence ID" value="NZ_FUXC01000001.1"/>
</dbReference>
<protein>
    <recommendedName>
        <fullName evidence="4">PQQ-like domain-containing protein</fullName>
    </recommendedName>
</protein>
<accession>A0A1T4KPD0</accession>
<feature type="chain" id="PRO_5013024278" description="PQQ-like domain-containing protein" evidence="1">
    <location>
        <begin position="27"/>
        <end position="586"/>
    </location>
</feature>
<evidence type="ECO:0000313" key="3">
    <source>
        <dbReference type="Proteomes" id="UP000190395"/>
    </source>
</evidence>
<keyword evidence="1" id="KW-0732">Signal</keyword>
<dbReference type="EMBL" id="FUXC01000001">
    <property type="protein sequence ID" value="SJZ44218.1"/>
    <property type="molecule type" value="Genomic_DNA"/>
</dbReference>
<feature type="signal peptide" evidence="1">
    <location>
        <begin position="1"/>
        <end position="26"/>
    </location>
</feature>